<accession>A0ABX0R5W5</accession>
<dbReference type="RefSeq" id="WP_167144107.1">
    <property type="nucleotide sequence ID" value="NZ_VWXD01000018.1"/>
</dbReference>
<evidence type="ECO:0000313" key="1">
    <source>
        <dbReference type="EMBL" id="NIF03535.1"/>
    </source>
</evidence>
<name>A0ABX0R5W5_9GAMM</name>
<dbReference type="Proteomes" id="UP000780690">
    <property type="component" value="Unassembled WGS sequence"/>
</dbReference>
<dbReference type="EMBL" id="VWXD01000018">
    <property type="protein sequence ID" value="NIF03535.1"/>
    <property type="molecule type" value="Genomic_DNA"/>
</dbReference>
<protein>
    <submittedName>
        <fullName evidence="1">Uncharacterized protein</fullName>
    </submittedName>
</protein>
<reference evidence="1 2" key="1">
    <citation type="journal article" date="2019" name="bioRxiv">
        <title>Bacteria contribute to plant secondary compound degradation in a generalist herbivore system.</title>
        <authorList>
            <person name="Francoeur C.B."/>
            <person name="Khadempour L."/>
            <person name="Moreira-Soto R.D."/>
            <person name="Gotting K."/>
            <person name="Book A.J."/>
            <person name="Pinto-Tomas A.A."/>
            <person name="Keefover-Ring K."/>
            <person name="Currie C.R."/>
        </authorList>
    </citation>
    <scope>NUCLEOTIDE SEQUENCE [LARGE SCALE GENOMIC DNA]</scope>
    <source>
        <strain evidence="1 2">Acro-805</strain>
    </source>
</reference>
<gene>
    <name evidence="1" type="ORF">F3J38_26390</name>
</gene>
<keyword evidence="2" id="KW-1185">Reference proteome</keyword>
<evidence type="ECO:0000313" key="2">
    <source>
        <dbReference type="Proteomes" id="UP000780690"/>
    </source>
</evidence>
<organism evidence="1 2">
    <name type="scientific">Candidatus Pantoea formicae</name>
    <dbReference type="NCBI Taxonomy" id="2608355"/>
    <lineage>
        <taxon>Bacteria</taxon>
        <taxon>Pseudomonadati</taxon>
        <taxon>Pseudomonadota</taxon>
        <taxon>Gammaproteobacteria</taxon>
        <taxon>Enterobacterales</taxon>
        <taxon>Erwiniaceae</taxon>
        <taxon>Pantoea</taxon>
    </lineage>
</organism>
<proteinExistence type="predicted"/>
<comment type="caution">
    <text evidence="1">The sequence shown here is derived from an EMBL/GenBank/DDBJ whole genome shotgun (WGS) entry which is preliminary data.</text>
</comment>
<sequence length="276" mass="30283">MNTHNVNVKTAASESTETRVKTPVRLWPGCPDDLMPFVVTVSGRSEEQGEDGWHTATLTLGHARTIAEALETAAAAWLRNDWDPRNEYLVTDMGPIFFEPETLTILDDSGRTVLTGDADSLVWHMPQTETDDEMNCAWLGHPDVAAAVRAFVRPERKRGGITETTGKQPVTPALRDTPAPVAMQVIQEIAAMAERTERPALIWGNTDRATTAAEAVWIFARRTGLDGRGDEAFTAVQDLIANLMHLCEQEGITGGEVTFASLVSQAETHYLAERDE</sequence>